<reference evidence="2 3" key="1">
    <citation type="submission" date="2023-09" db="EMBL/GenBank/DDBJ databases">
        <authorList>
            <person name="Wang M."/>
        </authorList>
    </citation>
    <scope>NUCLEOTIDE SEQUENCE [LARGE SCALE GENOMIC DNA]</scope>
    <source>
        <strain evidence="2">GT-2023</strain>
        <tissue evidence="2">Liver</tissue>
    </source>
</reference>
<proteinExistence type="predicted"/>
<accession>A0ABR3N0I0</accession>
<dbReference type="EMBL" id="JAYMGO010000007">
    <property type="protein sequence ID" value="KAL1270408.1"/>
    <property type="molecule type" value="Genomic_DNA"/>
</dbReference>
<protein>
    <submittedName>
        <fullName evidence="2">Uncharacterized protein</fullName>
    </submittedName>
</protein>
<sequence>MFLDRDHDCVDAVQAVSSASVNDLSMTGFHLTANIWVPQLCPNSLFSGGRFNADPHAARNASEPNGIGAEPNGPQAERSAETHIHLQTGVRHLQPLAAAELTAHTTVRRR</sequence>
<evidence type="ECO:0000313" key="2">
    <source>
        <dbReference type="EMBL" id="KAL1270408.1"/>
    </source>
</evidence>
<organism evidence="2 3">
    <name type="scientific">Cirrhinus molitorella</name>
    <name type="common">mud carp</name>
    <dbReference type="NCBI Taxonomy" id="172907"/>
    <lineage>
        <taxon>Eukaryota</taxon>
        <taxon>Metazoa</taxon>
        <taxon>Chordata</taxon>
        <taxon>Craniata</taxon>
        <taxon>Vertebrata</taxon>
        <taxon>Euteleostomi</taxon>
        <taxon>Actinopterygii</taxon>
        <taxon>Neopterygii</taxon>
        <taxon>Teleostei</taxon>
        <taxon>Ostariophysi</taxon>
        <taxon>Cypriniformes</taxon>
        <taxon>Cyprinidae</taxon>
        <taxon>Labeoninae</taxon>
        <taxon>Labeonini</taxon>
        <taxon>Cirrhinus</taxon>
    </lineage>
</organism>
<gene>
    <name evidence="2" type="ORF">QQF64_029424</name>
</gene>
<evidence type="ECO:0000313" key="3">
    <source>
        <dbReference type="Proteomes" id="UP001558613"/>
    </source>
</evidence>
<feature type="region of interest" description="Disordered" evidence="1">
    <location>
        <begin position="51"/>
        <end position="81"/>
    </location>
</feature>
<dbReference type="Proteomes" id="UP001558613">
    <property type="component" value="Unassembled WGS sequence"/>
</dbReference>
<name>A0ABR3N0I0_9TELE</name>
<comment type="caution">
    <text evidence="2">The sequence shown here is derived from an EMBL/GenBank/DDBJ whole genome shotgun (WGS) entry which is preliminary data.</text>
</comment>
<keyword evidence="3" id="KW-1185">Reference proteome</keyword>
<evidence type="ECO:0000256" key="1">
    <source>
        <dbReference type="SAM" id="MobiDB-lite"/>
    </source>
</evidence>